<organism evidence="1 2">
    <name type="scientific">Colletotrichum abscissum</name>
    <dbReference type="NCBI Taxonomy" id="1671311"/>
    <lineage>
        <taxon>Eukaryota</taxon>
        <taxon>Fungi</taxon>
        <taxon>Dikarya</taxon>
        <taxon>Ascomycota</taxon>
        <taxon>Pezizomycotina</taxon>
        <taxon>Sordariomycetes</taxon>
        <taxon>Hypocreomycetidae</taxon>
        <taxon>Glomerellales</taxon>
        <taxon>Glomerellaceae</taxon>
        <taxon>Colletotrichum</taxon>
        <taxon>Colletotrichum acutatum species complex</taxon>
    </lineage>
</organism>
<proteinExistence type="predicted"/>
<dbReference type="EMBL" id="SDAQ01000017">
    <property type="protein sequence ID" value="KAI3555499.1"/>
    <property type="molecule type" value="Genomic_DNA"/>
</dbReference>
<dbReference type="OrthoDB" id="10508581at2759"/>
<accession>A0A9Q0B6W6</accession>
<comment type="caution">
    <text evidence="1">The sequence shown here is derived from an EMBL/GenBank/DDBJ whole genome shotgun (WGS) entry which is preliminary data.</text>
</comment>
<dbReference type="AlphaFoldDB" id="A0A9Q0B6W6"/>
<evidence type="ECO:0000313" key="2">
    <source>
        <dbReference type="Proteomes" id="UP001056436"/>
    </source>
</evidence>
<protein>
    <submittedName>
        <fullName evidence="1">Uncharacterized protein</fullName>
    </submittedName>
</protein>
<name>A0A9Q0B6W6_9PEZI</name>
<gene>
    <name evidence="1" type="ORF">CABS02_04255</name>
</gene>
<sequence>MPLVPRLQIWIPAHYISFCVHTAHLPFHSSPVRYLWRPQRDIRCLHCLTVNHYSIQQCKVKSSGGKRSWISKARHACWRTAADGTSLRVKDQTIRLDSSSAPSLFFLCLAMRGGLGTILETRT</sequence>
<keyword evidence="2" id="KW-1185">Reference proteome</keyword>
<evidence type="ECO:0000313" key="1">
    <source>
        <dbReference type="EMBL" id="KAI3555499.1"/>
    </source>
</evidence>
<dbReference type="Proteomes" id="UP001056436">
    <property type="component" value="Unassembled WGS sequence"/>
</dbReference>
<reference evidence="1" key="1">
    <citation type="submission" date="2019-01" db="EMBL/GenBank/DDBJ databases">
        <title>Colletotrichum abscissum LGMF1257.</title>
        <authorList>
            <person name="Baroncelli R."/>
        </authorList>
    </citation>
    <scope>NUCLEOTIDE SEQUENCE</scope>
    <source>
        <strain evidence="1">Ca142</strain>
    </source>
</reference>